<feature type="signal peptide" evidence="1">
    <location>
        <begin position="1"/>
        <end position="20"/>
    </location>
</feature>
<reference evidence="2 3" key="1">
    <citation type="submission" date="2023-10" db="EMBL/GenBank/DDBJ databases">
        <title>Sorlinia euscelidii gen. nov., sp. nov., an acetic acid bacteria isolated from the gut of Euscelidius variegatus emitter.</title>
        <authorList>
            <person name="Michoud G."/>
            <person name="Marasco R."/>
            <person name="Seferji K."/>
            <person name="Gonella E."/>
            <person name="Garuglieri E."/>
            <person name="Alma A."/>
            <person name="Mapelli F."/>
            <person name="Borin S."/>
            <person name="Daffonchio D."/>
            <person name="Crotti E."/>
        </authorList>
    </citation>
    <scope>NUCLEOTIDE SEQUENCE [LARGE SCALE GENOMIC DNA]</scope>
    <source>
        <strain evidence="2 3">EV16P</strain>
    </source>
</reference>
<sequence length="132" mass="14080">MKIIMAVTMCVCAISSSAHAGDDLEQLCAALSGKHDHGQTTLYKGTNVTDVIGAKLGPSWGATFKIGGGDLGTNYWHYTVKNDDPWTYDVAKMAYLTGVKTDICVATSTLDPSIDELVGIRLSESTPSREHA</sequence>
<keyword evidence="1" id="KW-0732">Signal</keyword>
<accession>A0ABU7U4U6</accession>
<proteinExistence type="predicted"/>
<feature type="chain" id="PRO_5045806552" evidence="1">
    <location>
        <begin position="21"/>
        <end position="132"/>
    </location>
</feature>
<evidence type="ECO:0000313" key="3">
    <source>
        <dbReference type="Proteomes" id="UP001312908"/>
    </source>
</evidence>
<dbReference type="Proteomes" id="UP001312908">
    <property type="component" value="Unassembled WGS sequence"/>
</dbReference>
<keyword evidence="3" id="KW-1185">Reference proteome</keyword>
<evidence type="ECO:0000256" key="1">
    <source>
        <dbReference type="SAM" id="SignalP"/>
    </source>
</evidence>
<name>A0ABU7U4U6_9PROT</name>
<evidence type="ECO:0000313" key="2">
    <source>
        <dbReference type="EMBL" id="MEE8659248.1"/>
    </source>
</evidence>
<organism evidence="2 3">
    <name type="scientific">Sorlinia euscelidii</name>
    <dbReference type="NCBI Taxonomy" id="3081148"/>
    <lineage>
        <taxon>Bacteria</taxon>
        <taxon>Pseudomonadati</taxon>
        <taxon>Pseudomonadota</taxon>
        <taxon>Alphaproteobacteria</taxon>
        <taxon>Acetobacterales</taxon>
        <taxon>Acetobacteraceae</taxon>
        <taxon>Sorlinia</taxon>
    </lineage>
</organism>
<protein>
    <submittedName>
        <fullName evidence="2">Uncharacterized protein</fullName>
    </submittedName>
</protein>
<gene>
    <name evidence="2" type="ORF">DOFOFD_09505</name>
</gene>
<dbReference type="RefSeq" id="WP_418115253.1">
    <property type="nucleotide sequence ID" value="NZ_JAWJZZ010000001.1"/>
</dbReference>
<dbReference type="EMBL" id="JAWJZY010000003">
    <property type="protein sequence ID" value="MEE8659248.1"/>
    <property type="molecule type" value="Genomic_DNA"/>
</dbReference>
<comment type="caution">
    <text evidence="2">The sequence shown here is derived from an EMBL/GenBank/DDBJ whole genome shotgun (WGS) entry which is preliminary data.</text>
</comment>